<dbReference type="KEGG" id="pcz:PCL1606_35190"/>
<reference evidence="1 2" key="1">
    <citation type="journal article" date="2015" name="Mol. Plant Microbe Interact.">
        <title>Comparative Genomic Analysis of Pseudomonas chlororaphis PCL1606 Reveals New Insight into Antifungal Compounds Involved in Biocontrol.</title>
        <authorList>
            <person name="Calderon C.E."/>
            <person name="Ramos C."/>
            <person name="de Vicente A."/>
            <person name="Cazorla F.M."/>
        </authorList>
    </citation>
    <scope>NUCLEOTIDE SEQUENCE [LARGE SCALE GENOMIC DNA]</scope>
    <source>
        <strain evidence="1 2">PCL1606</strain>
    </source>
</reference>
<proteinExistence type="predicted"/>
<organism evidence="1 2">
    <name type="scientific">Pseudomonas chlororaphis</name>
    <dbReference type="NCBI Taxonomy" id="587753"/>
    <lineage>
        <taxon>Bacteria</taxon>
        <taxon>Pseudomonadati</taxon>
        <taxon>Pseudomonadota</taxon>
        <taxon>Gammaproteobacteria</taxon>
        <taxon>Pseudomonadales</taxon>
        <taxon>Pseudomonadaceae</taxon>
        <taxon>Pseudomonas</taxon>
    </lineage>
</organism>
<name>A0A0D5Y0X8_9PSED</name>
<evidence type="ECO:0000313" key="1">
    <source>
        <dbReference type="EMBL" id="AKA24971.1"/>
    </source>
</evidence>
<protein>
    <submittedName>
        <fullName evidence="1">Uncharacterized protein</fullName>
    </submittedName>
</protein>
<accession>A0A0D5Y0X8</accession>
<gene>
    <name evidence="1" type="ORF">PCL1606_35190</name>
</gene>
<dbReference type="EMBL" id="CP011110">
    <property type="protein sequence ID" value="AKA24971.1"/>
    <property type="molecule type" value="Genomic_DNA"/>
</dbReference>
<dbReference type="Proteomes" id="UP000032748">
    <property type="component" value="Chromosome"/>
</dbReference>
<sequence length="55" mass="6225">MLAKNLVGRRVDGFHKDPCYWISGYSCSRYKIDQIDTISIKNKIGLYSKTAAEAV</sequence>
<dbReference type="AlphaFoldDB" id="A0A0D5Y0X8"/>
<evidence type="ECO:0000313" key="2">
    <source>
        <dbReference type="Proteomes" id="UP000032748"/>
    </source>
</evidence>